<evidence type="ECO:0000256" key="4">
    <source>
        <dbReference type="ARBA" id="ARBA00022490"/>
    </source>
</evidence>
<comment type="cofactor">
    <cofactor evidence="1">
        <name>FAD</name>
        <dbReference type="ChEBI" id="CHEBI:57692"/>
    </cofactor>
</comment>
<gene>
    <name evidence="9" type="ORF">COCON_G00226820</name>
</gene>
<dbReference type="InterPro" id="IPR036188">
    <property type="entry name" value="FAD/NAD-bd_sf"/>
</dbReference>
<dbReference type="Gene3D" id="3.90.660.10">
    <property type="match status" value="1"/>
</dbReference>
<dbReference type="InterPro" id="IPR002937">
    <property type="entry name" value="Amino_oxidase"/>
</dbReference>
<keyword evidence="10" id="KW-1185">Reference proteome</keyword>
<name>A0A9Q1CWB7_CONCO</name>
<comment type="similarity">
    <text evidence="3">Belongs to the flavin monoamine oxidase family.</text>
</comment>
<dbReference type="PANTHER" id="PTHR10742">
    <property type="entry name" value="FLAVIN MONOAMINE OXIDASE"/>
    <property type="match status" value="1"/>
</dbReference>
<dbReference type="EMBL" id="JAFJMO010000018">
    <property type="protein sequence ID" value="KAJ8250760.1"/>
    <property type="molecule type" value="Genomic_DNA"/>
</dbReference>
<evidence type="ECO:0000256" key="7">
    <source>
        <dbReference type="ARBA" id="ARBA00023002"/>
    </source>
</evidence>
<evidence type="ECO:0000256" key="1">
    <source>
        <dbReference type="ARBA" id="ARBA00001974"/>
    </source>
</evidence>
<keyword evidence="6" id="KW-0274">FAD</keyword>
<dbReference type="Proteomes" id="UP001152803">
    <property type="component" value="Unassembled WGS sequence"/>
</dbReference>
<evidence type="ECO:0000256" key="3">
    <source>
        <dbReference type="ARBA" id="ARBA00005995"/>
    </source>
</evidence>
<organism evidence="9 10">
    <name type="scientific">Conger conger</name>
    <name type="common">Conger eel</name>
    <name type="synonym">Muraena conger</name>
    <dbReference type="NCBI Taxonomy" id="82655"/>
    <lineage>
        <taxon>Eukaryota</taxon>
        <taxon>Metazoa</taxon>
        <taxon>Chordata</taxon>
        <taxon>Craniata</taxon>
        <taxon>Vertebrata</taxon>
        <taxon>Euteleostomi</taxon>
        <taxon>Actinopterygii</taxon>
        <taxon>Neopterygii</taxon>
        <taxon>Teleostei</taxon>
        <taxon>Anguilliformes</taxon>
        <taxon>Congridae</taxon>
        <taxon>Conger</taxon>
    </lineage>
</organism>
<proteinExistence type="inferred from homology"/>
<dbReference type="InterPro" id="IPR050281">
    <property type="entry name" value="Flavin_monoamine_oxidase"/>
</dbReference>
<evidence type="ECO:0000256" key="5">
    <source>
        <dbReference type="ARBA" id="ARBA00022630"/>
    </source>
</evidence>
<feature type="domain" description="Amine oxidase" evidence="8">
    <location>
        <begin position="3"/>
        <end position="439"/>
    </location>
</feature>
<dbReference type="Gene3D" id="3.50.50.60">
    <property type="entry name" value="FAD/NAD(P)-binding domain"/>
    <property type="match status" value="1"/>
</dbReference>
<comment type="subcellular location">
    <subcellularLocation>
        <location evidence="2">Cytoplasm</location>
    </subcellularLocation>
</comment>
<dbReference type="GO" id="GO:0046592">
    <property type="term" value="F:polyamine oxidase activity"/>
    <property type="evidence" value="ECO:0007669"/>
    <property type="project" value="TreeGrafter"/>
</dbReference>
<accession>A0A9Q1CWB7</accession>
<evidence type="ECO:0000256" key="6">
    <source>
        <dbReference type="ARBA" id="ARBA00022827"/>
    </source>
</evidence>
<dbReference type="Pfam" id="PF01593">
    <property type="entry name" value="Amino_oxidase"/>
    <property type="match status" value="1"/>
</dbReference>
<protein>
    <recommendedName>
        <fullName evidence="8">Amine oxidase domain-containing protein</fullName>
    </recommendedName>
</protein>
<dbReference type="SUPFAM" id="SSF54373">
    <property type="entry name" value="FAD-linked reductases, C-terminal domain"/>
    <property type="match status" value="1"/>
</dbReference>
<dbReference type="OrthoDB" id="2019015at2759"/>
<dbReference type="SUPFAM" id="SSF51905">
    <property type="entry name" value="FAD/NAD(P)-binding domain"/>
    <property type="match status" value="1"/>
</dbReference>
<keyword evidence="5" id="KW-0285">Flavoprotein</keyword>
<dbReference type="PANTHER" id="PTHR10742:SF405">
    <property type="entry name" value="PEROXISOMAL N(1)-ACETYL-SPERMINE_SPERMIDINE OXIDASE"/>
    <property type="match status" value="1"/>
</dbReference>
<keyword evidence="7" id="KW-0560">Oxidoreductase</keyword>
<comment type="caution">
    <text evidence="9">The sequence shown here is derived from an EMBL/GenBank/DDBJ whole genome shotgun (WGS) entry which is preliminary data.</text>
</comment>
<dbReference type="GO" id="GO:0046203">
    <property type="term" value="P:spermidine catabolic process"/>
    <property type="evidence" value="ECO:0007669"/>
    <property type="project" value="TreeGrafter"/>
</dbReference>
<evidence type="ECO:0000313" key="9">
    <source>
        <dbReference type="EMBL" id="KAJ8250760.1"/>
    </source>
</evidence>
<dbReference type="AlphaFoldDB" id="A0A9Q1CWB7"/>
<sequence>MGDKIVEIGANWIHGPCQENPVFRLACRYQLLDAEAASEQNQAVDVGGHPPFVPNWFSSAGRRLGPELTEPAEALFRGLLEECQRFHRSGGEPVPSVGEYLKRCAPGLAAEAWRDAAARELRLAAMSALLKLECCISGTHSMDQVGLGAFGMYHTLQGLDCTFPGGYEGLIHCMMKELPEDIVSYNTAVKCVHWNSSVQRAGPNGRAFPVWVECENGQSFPADHVILTVPLGYLKKHQKTLLSPPLPLNKMHSIERMGFGTNNKIFLEFEQPFWSADCEVIYFLWEDESTLTDAVRDVHRLWMRKLVGFTVLKPTERYGHVLCGWIAGHESEHMESLPEEEVLKAMTQLIRQFTGDPTITPKKMVRSRWFHEPYTCGSYSYVARGSSGYDTEMLAEPLPLKGSTTEPLQVLFAGEATHCTFFSTVHGALLSGWREGTRIASHYGSSSFPASLSSKL</sequence>
<keyword evidence="4" id="KW-0963">Cytoplasm</keyword>
<reference evidence="9" key="1">
    <citation type="journal article" date="2023" name="Science">
        <title>Genome structures resolve the early diversification of teleost fishes.</title>
        <authorList>
            <person name="Parey E."/>
            <person name="Louis A."/>
            <person name="Montfort J."/>
            <person name="Bouchez O."/>
            <person name="Roques C."/>
            <person name="Iampietro C."/>
            <person name="Lluch J."/>
            <person name="Castinel A."/>
            <person name="Donnadieu C."/>
            <person name="Desvignes T."/>
            <person name="Floi Bucao C."/>
            <person name="Jouanno E."/>
            <person name="Wen M."/>
            <person name="Mejri S."/>
            <person name="Dirks R."/>
            <person name="Jansen H."/>
            <person name="Henkel C."/>
            <person name="Chen W.J."/>
            <person name="Zahm M."/>
            <person name="Cabau C."/>
            <person name="Klopp C."/>
            <person name="Thompson A.W."/>
            <person name="Robinson-Rechavi M."/>
            <person name="Braasch I."/>
            <person name="Lecointre G."/>
            <person name="Bobe J."/>
            <person name="Postlethwait J.H."/>
            <person name="Berthelot C."/>
            <person name="Roest Crollius H."/>
            <person name="Guiguen Y."/>
        </authorList>
    </citation>
    <scope>NUCLEOTIDE SEQUENCE</scope>
    <source>
        <strain evidence="9">Concon-B</strain>
    </source>
</reference>
<evidence type="ECO:0000256" key="2">
    <source>
        <dbReference type="ARBA" id="ARBA00004496"/>
    </source>
</evidence>
<evidence type="ECO:0000313" key="10">
    <source>
        <dbReference type="Proteomes" id="UP001152803"/>
    </source>
</evidence>
<dbReference type="GO" id="GO:0005737">
    <property type="term" value="C:cytoplasm"/>
    <property type="evidence" value="ECO:0007669"/>
    <property type="project" value="UniProtKB-SubCell"/>
</dbReference>
<evidence type="ECO:0000259" key="8">
    <source>
        <dbReference type="Pfam" id="PF01593"/>
    </source>
</evidence>